<sequence length="994" mass="111964">MTTLPKIKKRNGTIADFNEAKIVSAVGKAFEEVLQDAHEVDAKAIGELVAASVKLRYGGTAQIPSVEEVQDLVEHSLMERGYYDVAKAYIIYRYEHAKIRAEVTAEVAKKIEERSLLVLKRNGTREIFSIDKIRKVMDFSILPEHRSAIDIDAFITQVQREVYDGITTKEIERTLIMVARSMIERDPAYNHLAAQLLLNSLYNDVMHQDALTIVSGDFDAAYRASFIENIKRAVSQKLLDERMLSFDLAKIASALRPERDRLLKYIGVATLADRYFINDRENDNKPLEAPQHMWMRVALGLAFNEKENREAWAIRFYEMVSTLRFVPSTPTLFHAGMPRAQLSSCYLNTVEDDLDHIFKVYGDNAQMAKWAGGVGTDWTSLRATGALIKKAGITSQGVIPFLKIANDVTVAINRSGRRRGATAVYLETWHYDIEDFLELRKNTGDERRRAHDMNTANWIPDLFMKRIRDGGQWTLFSPDEVPDLHNLYGKAFDAAYVRYEQMADEGKIELFKRLPAADLWKKMLSMLFETGHPWITFKDPSNIRSPQDHAGVVHNSNLCTEITLNNSKEETAVCNLGSVNFAVHVTNGMFDHEKVRDTVMVAMRMLDNVIDLSFYPTIEGRTSNMRHRPVGLGVMGFQDALYQLDIDFTSERCVAFADESMEVVAYYAILASSELAKERGTYESYKGSKWDRGIFPLDSLSLLEAERGETVEVARSATLDWAPVREAVKKYGIRNSNTMAIAPTATISNIAGCCPAIEPVYKNIYVESNISGDFTVVNPFLVEDLKKLNLWNDAMLNELKFRDGSIAKIAGIPETVKAKYKETFEIDMRWLIRAAAYRGKWIDQSQSLNIFFRGASGRELSEVYFYAWNLGLKTTYYLRTLAATQVEKSTVSTAQFGSTHTREKEESHHDMSIGMAMNSSTSEVPVSSVSLLPVQSALAASASVVSPISHTLQSAREATQSITTHEKAPEVAVVGRQVYTLHRSSSEEICESCQ</sequence>
<dbReference type="InterPro" id="IPR013346">
    <property type="entry name" value="NrdE_NrdA_C"/>
</dbReference>
<protein>
    <recommendedName>
        <fullName evidence="10">Ribonucleoside-diphosphate reductase</fullName>
        <ecNumber evidence="10">1.17.4.1</ecNumber>
    </recommendedName>
</protein>
<dbReference type="InterPro" id="IPR013509">
    <property type="entry name" value="RNR_lsu_N"/>
</dbReference>
<dbReference type="CDD" id="cd01679">
    <property type="entry name" value="RNR_I"/>
    <property type="match status" value="1"/>
</dbReference>
<evidence type="ECO:0000313" key="12">
    <source>
        <dbReference type="EMBL" id="OGG43025.1"/>
    </source>
</evidence>
<keyword evidence="2" id="KW-0021">Allosteric enzyme</keyword>
<dbReference type="PRINTS" id="PR01183">
    <property type="entry name" value="RIBORDTASEM1"/>
</dbReference>
<dbReference type="InterPro" id="IPR000788">
    <property type="entry name" value="RNR_lg_C"/>
</dbReference>
<keyword evidence="6 10" id="KW-0215">Deoxyribonucleotide synthesis</keyword>
<dbReference type="InterPro" id="IPR039718">
    <property type="entry name" value="Rrm1"/>
</dbReference>
<dbReference type="GO" id="GO:0004748">
    <property type="term" value="F:ribonucleoside-diphosphate reductase activity, thioredoxin disulfide as acceptor"/>
    <property type="evidence" value="ECO:0007669"/>
    <property type="project" value="UniProtKB-EC"/>
</dbReference>
<comment type="similarity">
    <text evidence="1 10">Belongs to the ribonucleoside diphosphate reductase large chain family.</text>
</comment>
<keyword evidence="5 10" id="KW-0560">Oxidoreductase</keyword>
<comment type="catalytic activity">
    <reaction evidence="8 10">
        <text>a 2'-deoxyribonucleoside 5'-diphosphate + [thioredoxin]-disulfide + H2O = a ribonucleoside 5'-diphosphate + [thioredoxin]-dithiol</text>
        <dbReference type="Rhea" id="RHEA:23252"/>
        <dbReference type="Rhea" id="RHEA-COMP:10698"/>
        <dbReference type="Rhea" id="RHEA-COMP:10700"/>
        <dbReference type="ChEBI" id="CHEBI:15377"/>
        <dbReference type="ChEBI" id="CHEBI:29950"/>
        <dbReference type="ChEBI" id="CHEBI:50058"/>
        <dbReference type="ChEBI" id="CHEBI:57930"/>
        <dbReference type="ChEBI" id="CHEBI:73316"/>
        <dbReference type="EC" id="1.17.4.1"/>
    </reaction>
</comment>
<evidence type="ECO:0000256" key="4">
    <source>
        <dbReference type="ARBA" id="ARBA00022840"/>
    </source>
</evidence>
<dbReference type="PANTHER" id="PTHR11573">
    <property type="entry name" value="RIBONUCLEOSIDE-DIPHOSPHATE REDUCTASE LARGE CHAIN"/>
    <property type="match status" value="1"/>
</dbReference>
<feature type="domain" description="ATP-cone" evidence="11">
    <location>
        <begin position="5"/>
        <end position="100"/>
    </location>
</feature>
<dbReference type="FunFam" id="3.20.70.20:FF:000009">
    <property type="entry name" value="Ribonucleoside-diphosphate reductase"/>
    <property type="match status" value="1"/>
</dbReference>
<comment type="function">
    <text evidence="7 10">Provides the precursors necessary for DNA synthesis. Catalyzes the biosynthesis of deoxyribonucleotides from the corresponding ribonucleotides.</text>
</comment>
<dbReference type="Proteomes" id="UP000178249">
    <property type="component" value="Unassembled WGS sequence"/>
</dbReference>
<evidence type="ECO:0000313" key="13">
    <source>
        <dbReference type="Proteomes" id="UP000178249"/>
    </source>
</evidence>
<dbReference type="SUPFAM" id="SSF48168">
    <property type="entry name" value="R1 subunit of ribonucleotide reductase, N-terminal domain"/>
    <property type="match status" value="1"/>
</dbReference>
<dbReference type="AlphaFoldDB" id="A0A1F6C1E1"/>
<dbReference type="PROSITE" id="PS51161">
    <property type="entry name" value="ATP_CONE"/>
    <property type="match status" value="2"/>
</dbReference>
<dbReference type="Pfam" id="PF00317">
    <property type="entry name" value="Ribonuc_red_lgN"/>
    <property type="match status" value="1"/>
</dbReference>
<dbReference type="EMBL" id="MFKP01000058">
    <property type="protein sequence ID" value="OGG43025.1"/>
    <property type="molecule type" value="Genomic_DNA"/>
</dbReference>
<dbReference type="NCBIfam" id="NF005544">
    <property type="entry name" value="PRK07207.1"/>
    <property type="match status" value="1"/>
</dbReference>
<evidence type="ECO:0000256" key="9">
    <source>
        <dbReference type="PROSITE-ProRule" id="PRU00492"/>
    </source>
</evidence>
<evidence type="ECO:0000256" key="2">
    <source>
        <dbReference type="ARBA" id="ARBA00022533"/>
    </source>
</evidence>
<keyword evidence="3 9" id="KW-0547">Nucleotide-binding</keyword>
<evidence type="ECO:0000259" key="11">
    <source>
        <dbReference type="PROSITE" id="PS51161"/>
    </source>
</evidence>
<dbReference type="PROSITE" id="PS00089">
    <property type="entry name" value="RIBORED_LARGE"/>
    <property type="match status" value="1"/>
</dbReference>
<comment type="caution">
    <text evidence="12">The sequence shown here is derived from an EMBL/GenBank/DDBJ whole genome shotgun (WGS) entry which is preliminary data.</text>
</comment>
<evidence type="ECO:0000256" key="7">
    <source>
        <dbReference type="ARBA" id="ARBA00024942"/>
    </source>
</evidence>
<name>A0A1F6C1E1_9BACT</name>
<dbReference type="Pfam" id="PF03477">
    <property type="entry name" value="ATP-cone"/>
    <property type="match status" value="2"/>
</dbReference>
<evidence type="ECO:0000256" key="5">
    <source>
        <dbReference type="ARBA" id="ARBA00023002"/>
    </source>
</evidence>
<dbReference type="UniPathway" id="UPA00326"/>
<evidence type="ECO:0000256" key="8">
    <source>
        <dbReference type="ARBA" id="ARBA00047754"/>
    </source>
</evidence>
<dbReference type="Gene3D" id="3.20.70.20">
    <property type="match status" value="1"/>
</dbReference>
<evidence type="ECO:0000256" key="3">
    <source>
        <dbReference type="ARBA" id="ARBA00022741"/>
    </source>
</evidence>
<organism evidence="12 13">
    <name type="scientific">Candidatus Kaiserbacteria bacterium RIFCSPHIGHO2_01_FULL_48_10</name>
    <dbReference type="NCBI Taxonomy" id="1798476"/>
    <lineage>
        <taxon>Bacteria</taxon>
        <taxon>Candidatus Kaiseribacteriota</taxon>
    </lineage>
</organism>
<evidence type="ECO:0000256" key="1">
    <source>
        <dbReference type="ARBA" id="ARBA00010406"/>
    </source>
</evidence>
<proteinExistence type="inferred from homology"/>
<dbReference type="SUPFAM" id="SSF51998">
    <property type="entry name" value="PFL-like glycyl radical enzymes"/>
    <property type="match status" value="1"/>
</dbReference>
<dbReference type="GO" id="GO:0009263">
    <property type="term" value="P:deoxyribonucleotide biosynthetic process"/>
    <property type="evidence" value="ECO:0007669"/>
    <property type="project" value="UniProtKB-KW"/>
</dbReference>
<dbReference type="PANTHER" id="PTHR11573:SF6">
    <property type="entry name" value="RIBONUCLEOSIDE-DIPHOSPHATE REDUCTASE LARGE SUBUNIT"/>
    <property type="match status" value="1"/>
</dbReference>
<evidence type="ECO:0000256" key="10">
    <source>
        <dbReference type="RuleBase" id="RU003410"/>
    </source>
</evidence>
<accession>A0A1F6C1E1</accession>
<dbReference type="NCBIfam" id="TIGR02506">
    <property type="entry name" value="NrdE_NrdA"/>
    <property type="match status" value="1"/>
</dbReference>
<dbReference type="GO" id="GO:0005524">
    <property type="term" value="F:ATP binding"/>
    <property type="evidence" value="ECO:0007669"/>
    <property type="project" value="UniProtKB-UniRule"/>
</dbReference>
<feature type="domain" description="ATP-cone" evidence="11">
    <location>
        <begin position="116"/>
        <end position="207"/>
    </location>
</feature>
<dbReference type="Pfam" id="PF02867">
    <property type="entry name" value="Ribonuc_red_lgC"/>
    <property type="match status" value="1"/>
</dbReference>
<dbReference type="InterPro" id="IPR008926">
    <property type="entry name" value="RNR_R1-su_N"/>
</dbReference>
<dbReference type="InterPro" id="IPR005144">
    <property type="entry name" value="ATP-cone_dom"/>
</dbReference>
<dbReference type="GO" id="GO:0005971">
    <property type="term" value="C:ribonucleoside-diphosphate reductase complex"/>
    <property type="evidence" value="ECO:0007669"/>
    <property type="project" value="TreeGrafter"/>
</dbReference>
<gene>
    <name evidence="12" type="ORF">A2841_03115</name>
</gene>
<keyword evidence="4 9" id="KW-0067">ATP-binding</keyword>
<reference evidence="12 13" key="1">
    <citation type="journal article" date="2016" name="Nat. Commun.">
        <title>Thousands of microbial genomes shed light on interconnected biogeochemical processes in an aquifer system.</title>
        <authorList>
            <person name="Anantharaman K."/>
            <person name="Brown C.T."/>
            <person name="Hug L.A."/>
            <person name="Sharon I."/>
            <person name="Castelle C.J."/>
            <person name="Probst A.J."/>
            <person name="Thomas B.C."/>
            <person name="Singh A."/>
            <person name="Wilkins M.J."/>
            <person name="Karaoz U."/>
            <person name="Brodie E.L."/>
            <person name="Williams K.H."/>
            <person name="Hubbard S.S."/>
            <person name="Banfield J.F."/>
        </authorList>
    </citation>
    <scope>NUCLEOTIDE SEQUENCE [LARGE SCALE GENOMIC DNA]</scope>
</reference>
<dbReference type="EC" id="1.17.4.1" evidence="10"/>
<evidence type="ECO:0000256" key="6">
    <source>
        <dbReference type="ARBA" id="ARBA00023116"/>
    </source>
</evidence>